<evidence type="ECO:0000256" key="1">
    <source>
        <dbReference type="SAM" id="Phobius"/>
    </source>
</evidence>
<proteinExistence type="predicted"/>
<dbReference type="GeneID" id="95069730"/>
<accession>A0ABQ1CNL7</accession>
<reference evidence="2 3" key="1">
    <citation type="submission" date="2020-02" db="EMBL/GenBank/DDBJ databases">
        <title>Whole genome shotgun sequence of Streptomyces diastaticus subsp. diastaticus NBRC 13412.</title>
        <authorList>
            <person name="Ichikawa N."/>
            <person name="Komaki H."/>
            <person name="Tamura T."/>
        </authorList>
    </citation>
    <scope>NUCLEOTIDE SEQUENCE [LARGE SCALE GENOMIC DNA]</scope>
    <source>
        <strain evidence="2 3">NBRC 13412</strain>
    </source>
</reference>
<evidence type="ECO:0000313" key="2">
    <source>
        <dbReference type="EMBL" id="GFH71651.1"/>
    </source>
</evidence>
<organism evidence="2 3">
    <name type="scientific">Streptomyces diastaticus subsp. diastaticus</name>
    <dbReference type="NCBI Taxonomy" id="68040"/>
    <lineage>
        <taxon>Bacteria</taxon>
        <taxon>Bacillati</taxon>
        <taxon>Actinomycetota</taxon>
        <taxon>Actinomycetes</taxon>
        <taxon>Kitasatosporales</taxon>
        <taxon>Streptomycetaceae</taxon>
        <taxon>Streptomyces</taxon>
        <taxon>Streptomyces diastaticus group</taxon>
    </lineage>
</organism>
<dbReference type="Proteomes" id="UP000472710">
    <property type="component" value="Unassembled WGS sequence"/>
</dbReference>
<feature type="transmembrane region" description="Helical" evidence="1">
    <location>
        <begin position="110"/>
        <end position="132"/>
    </location>
</feature>
<dbReference type="EMBL" id="BLLN01000003">
    <property type="protein sequence ID" value="GFH71651.1"/>
    <property type="molecule type" value="Genomic_DNA"/>
</dbReference>
<protein>
    <submittedName>
        <fullName evidence="2">Uncharacterized protein</fullName>
    </submittedName>
</protein>
<gene>
    <name evidence="2" type="ORF">Sdia_24190</name>
</gene>
<keyword evidence="3" id="KW-1185">Reference proteome</keyword>
<keyword evidence="1" id="KW-0812">Transmembrane</keyword>
<feature type="transmembrane region" description="Helical" evidence="1">
    <location>
        <begin position="12"/>
        <end position="29"/>
    </location>
</feature>
<dbReference type="RefSeq" id="WP_189500010.1">
    <property type="nucleotide sequence ID" value="NZ_BLLN01000003.1"/>
</dbReference>
<keyword evidence="1" id="KW-0472">Membrane</keyword>
<feature type="transmembrane region" description="Helical" evidence="1">
    <location>
        <begin position="83"/>
        <end position="104"/>
    </location>
</feature>
<evidence type="ECO:0000313" key="3">
    <source>
        <dbReference type="Proteomes" id="UP000472710"/>
    </source>
</evidence>
<keyword evidence="1" id="KW-1133">Transmembrane helix</keyword>
<name>A0ABQ1CNL7_STRDI</name>
<feature type="transmembrane region" description="Helical" evidence="1">
    <location>
        <begin position="49"/>
        <end position="71"/>
    </location>
</feature>
<comment type="caution">
    <text evidence="2">The sequence shown here is derived from an EMBL/GenBank/DDBJ whole genome shotgun (WGS) entry which is preliminary data.</text>
</comment>
<sequence>MPKPFTAVAPGRVTAVVALCAAVVAVSWLPVAPALWTALRTAHGMAAPAAVVLTVTLCLAPVAPLGVLVALREHSVHLRARTGAVDALLIVAHLVYAAGFLAVLVKPHGVLAALLLAAPLAQEALTVGALRLRLHTSLAGS</sequence>